<reference evidence="7 8" key="1">
    <citation type="submission" date="2019-07" db="EMBL/GenBank/DDBJ databases">
        <title>Draft genome assembly of a fouling barnacle, Amphibalanus amphitrite (Darwin, 1854): The first reference genome for Thecostraca.</title>
        <authorList>
            <person name="Kim W."/>
        </authorList>
    </citation>
    <scope>NUCLEOTIDE SEQUENCE [LARGE SCALE GENOMIC DNA]</scope>
    <source>
        <strain evidence="7">SNU_AA5</strain>
        <tissue evidence="7">Soma without cirri and trophi</tissue>
    </source>
</reference>
<dbReference type="InterPro" id="IPR013604">
    <property type="entry name" value="7TM_chemorcpt"/>
</dbReference>
<dbReference type="EMBL" id="VIIS01000368">
    <property type="protein sequence ID" value="KAF0309863.1"/>
    <property type="molecule type" value="Genomic_DNA"/>
</dbReference>
<dbReference type="GO" id="GO:0050909">
    <property type="term" value="P:sensory perception of taste"/>
    <property type="evidence" value="ECO:0007669"/>
    <property type="project" value="InterPro"/>
</dbReference>
<protein>
    <recommendedName>
        <fullName evidence="9">Gustatory receptor</fullName>
    </recommendedName>
</protein>
<evidence type="ECO:0000313" key="7">
    <source>
        <dbReference type="EMBL" id="KAF0309863.1"/>
    </source>
</evidence>
<dbReference type="GO" id="GO:0005886">
    <property type="term" value="C:plasma membrane"/>
    <property type="evidence" value="ECO:0007669"/>
    <property type="project" value="UniProtKB-SubCell"/>
</dbReference>
<keyword evidence="2" id="KW-1003">Cell membrane</keyword>
<feature type="transmembrane region" description="Helical" evidence="6">
    <location>
        <begin position="195"/>
        <end position="215"/>
    </location>
</feature>
<accession>A0A6A4WV33</accession>
<sequence>MQVLSDAFDAISADLFRELQATTRSPTPAAAGPVRQPFAVPLQLVAPIGVTCSSLDSADSLAAPPAAASRAHVLAGLRERYLAAADATAAFSEIYVMPAICLLVYGVAINVLRLSHLSTCGLEHTVWSVSSSVTTAVFATLLCAHGQRLEEAAARPAVLLLRQPPSGPQSAVEAARLLTLADGLRPAAAAGCIRVNGSLLCSMTVSFVTYLVVLLQMR</sequence>
<keyword evidence="5 6" id="KW-0472">Membrane</keyword>
<evidence type="ECO:0000256" key="4">
    <source>
        <dbReference type="ARBA" id="ARBA00022989"/>
    </source>
</evidence>
<comment type="caution">
    <text evidence="7">The sequence shown here is derived from an EMBL/GenBank/DDBJ whole genome shotgun (WGS) entry which is preliminary data.</text>
</comment>
<comment type="subcellular location">
    <subcellularLocation>
        <location evidence="1">Cell membrane</location>
        <topology evidence="1">Multi-pass membrane protein</topology>
    </subcellularLocation>
</comment>
<evidence type="ECO:0000256" key="1">
    <source>
        <dbReference type="ARBA" id="ARBA00004651"/>
    </source>
</evidence>
<dbReference type="Pfam" id="PF08395">
    <property type="entry name" value="7tm_7"/>
    <property type="match status" value="1"/>
</dbReference>
<keyword evidence="8" id="KW-1185">Reference proteome</keyword>
<evidence type="ECO:0000256" key="2">
    <source>
        <dbReference type="ARBA" id="ARBA00022475"/>
    </source>
</evidence>
<organism evidence="7 8">
    <name type="scientific">Amphibalanus amphitrite</name>
    <name type="common">Striped barnacle</name>
    <name type="synonym">Balanus amphitrite</name>
    <dbReference type="NCBI Taxonomy" id="1232801"/>
    <lineage>
        <taxon>Eukaryota</taxon>
        <taxon>Metazoa</taxon>
        <taxon>Ecdysozoa</taxon>
        <taxon>Arthropoda</taxon>
        <taxon>Crustacea</taxon>
        <taxon>Multicrustacea</taxon>
        <taxon>Cirripedia</taxon>
        <taxon>Thoracica</taxon>
        <taxon>Thoracicalcarea</taxon>
        <taxon>Balanomorpha</taxon>
        <taxon>Balanoidea</taxon>
        <taxon>Balanidae</taxon>
        <taxon>Amphibalaninae</taxon>
        <taxon>Amphibalanus</taxon>
    </lineage>
</organism>
<gene>
    <name evidence="7" type="ORF">FJT64_019064</name>
</gene>
<dbReference type="AlphaFoldDB" id="A0A6A4WV33"/>
<name>A0A6A4WV33_AMPAM</name>
<evidence type="ECO:0000256" key="5">
    <source>
        <dbReference type="ARBA" id="ARBA00023136"/>
    </source>
</evidence>
<evidence type="ECO:0000313" key="8">
    <source>
        <dbReference type="Proteomes" id="UP000440578"/>
    </source>
</evidence>
<proteinExistence type="predicted"/>
<evidence type="ECO:0000256" key="3">
    <source>
        <dbReference type="ARBA" id="ARBA00022692"/>
    </source>
</evidence>
<evidence type="ECO:0008006" key="9">
    <source>
        <dbReference type="Google" id="ProtNLM"/>
    </source>
</evidence>
<keyword evidence="4 6" id="KW-1133">Transmembrane helix</keyword>
<keyword evidence="3 6" id="KW-0812">Transmembrane</keyword>
<dbReference type="Proteomes" id="UP000440578">
    <property type="component" value="Unassembled WGS sequence"/>
</dbReference>
<evidence type="ECO:0000256" key="6">
    <source>
        <dbReference type="SAM" id="Phobius"/>
    </source>
</evidence>